<evidence type="ECO:0000313" key="8">
    <source>
        <dbReference type="Proteomes" id="UP000635902"/>
    </source>
</evidence>
<feature type="chain" id="PRO_5045597649" evidence="6">
    <location>
        <begin position="23"/>
        <end position="296"/>
    </location>
</feature>
<feature type="signal peptide" evidence="6">
    <location>
        <begin position="1"/>
        <end position="22"/>
    </location>
</feature>
<keyword evidence="8" id="KW-1185">Reference proteome</keyword>
<dbReference type="CDD" id="cd01137">
    <property type="entry name" value="PsaA"/>
    <property type="match status" value="1"/>
</dbReference>
<sequence length="296" mass="31578">MERKLAAVLASAALLFGLAACANEVSAGDKPMVLSTFTIIEDIAKNIAGDAVEVRSITDPGAEIHGYEPTPSDIAAASDADMILANGLNLEHWIDKLLTHSTAKRVTVTEGIEPINIEHSETPNPHAWMSPALAKIYVDNIVSALSELVPDAAGTFRSNGDAYKAELDGVDRELTEGLRSLPENRRTLVSCEGAFSYLAREAHMKEGYIWPVNSNGEITSGEISKAASFVRENQVPAVFCESTVGKGPHEQLRQETGAKNGGTLFVDSLSPADGPVPTYLDLISYDVKTIVSGLSQ</sequence>
<keyword evidence="4 6" id="KW-0732">Signal</keyword>
<gene>
    <name evidence="7" type="ORF">IRY30_03430</name>
</gene>
<dbReference type="PRINTS" id="PR00690">
    <property type="entry name" value="ADHESNFAMILY"/>
</dbReference>
<dbReference type="SUPFAM" id="SSF53807">
    <property type="entry name" value="Helical backbone' metal receptor"/>
    <property type="match status" value="1"/>
</dbReference>
<name>A0ABR9ZJ81_9CORY</name>
<dbReference type="PANTHER" id="PTHR42953">
    <property type="entry name" value="HIGH-AFFINITY ZINC UPTAKE SYSTEM PROTEIN ZNUA-RELATED"/>
    <property type="match status" value="1"/>
</dbReference>
<keyword evidence="2 5" id="KW-0813">Transport</keyword>
<evidence type="ECO:0000256" key="2">
    <source>
        <dbReference type="ARBA" id="ARBA00022448"/>
    </source>
</evidence>
<dbReference type="EMBL" id="JADKMY010000001">
    <property type="protein sequence ID" value="MBF4553136.1"/>
    <property type="molecule type" value="Genomic_DNA"/>
</dbReference>
<dbReference type="InterPro" id="IPR006127">
    <property type="entry name" value="ZnuA-like"/>
</dbReference>
<proteinExistence type="inferred from homology"/>
<comment type="caution">
    <text evidence="7">The sequence shown here is derived from an EMBL/GenBank/DDBJ whole genome shotgun (WGS) entry which is preliminary data.</text>
</comment>
<dbReference type="PROSITE" id="PS51257">
    <property type="entry name" value="PROKAR_LIPOPROTEIN"/>
    <property type="match status" value="1"/>
</dbReference>
<evidence type="ECO:0000313" key="7">
    <source>
        <dbReference type="EMBL" id="MBF4553136.1"/>
    </source>
</evidence>
<evidence type="ECO:0000256" key="5">
    <source>
        <dbReference type="RuleBase" id="RU003512"/>
    </source>
</evidence>
<dbReference type="InterPro" id="IPR006129">
    <property type="entry name" value="AdhesinB"/>
</dbReference>
<comment type="similarity">
    <text evidence="5">Belongs to the bacterial solute-binding protein 9 family.</text>
</comment>
<dbReference type="Proteomes" id="UP000635902">
    <property type="component" value="Unassembled WGS sequence"/>
</dbReference>
<reference evidence="7 8" key="1">
    <citation type="submission" date="2020-10" db="EMBL/GenBank/DDBJ databases">
        <title>Novel species in genus Corynebacterium.</title>
        <authorList>
            <person name="Zhang G."/>
        </authorList>
    </citation>
    <scope>NUCLEOTIDE SEQUENCE [LARGE SCALE GENOMIC DNA]</scope>
    <source>
        <strain evidence="7 8">DSM 45110</strain>
    </source>
</reference>
<accession>A0ABR9ZJ81</accession>
<dbReference type="PRINTS" id="PR00691">
    <property type="entry name" value="ADHESINB"/>
</dbReference>
<dbReference type="RefSeq" id="WP_194555972.1">
    <property type="nucleotide sequence ID" value="NZ_JADKMY010000001.1"/>
</dbReference>
<dbReference type="InterPro" id="IPR050492">
    <property type="entry name" value="Bact_metal-bind_prot9"/>
</dbReference>
<dbReference type="PANTHER" id="PTHR42953:SF1">
    <property type="entry name" value="METAL-BINDING PROTEIN HI_0362-RELATED"/>
    <property type="match status" value="1"/>
</dbReference>
<comment type="subcellular location">
    <subcellularLocation>
        <location evidence="1">Cell envelope</location>
    </subcellularLocation>
</comment>
<evidence type="ECO:0000256" key="1">
    <source>
        <dbReference type="ARBA" id="ARBA00004196"/>
    </source>
</evidence>
<organism evidence="7 8">
    <name type="scientific">Corynebacterium suicordis DSM 45110</name>
    <dbReference type="NCBI Taxonomy" id="1121369"/>
    <lineage>
        <taxon>Bacteria</taxon>
        <taxon>Bacillati</taxon>
        <taxon>Actinomycetota</taxon>
        <taxon>Actinomycetes</taxon>
        <taxon>Mycobacteriales</taxon>
        <taxon>Corynebacteriaceae</taxon>
        <taxon>Corynebacterium</taxon>
    </lineage>
</organism>
<dbReference type="Pfam" id="PF01297">
    <property type="entry name" value="ZnuA"/>
    <property type="match status" value="1"/>
</dbReference>
<evidence type="ECO:0000256" key="6">
    <source>
        <dbReference type="SAM" id="SignalP"/>
    </source>
</evidence>
<keyword evidence="3" id="KW-0479">Metal-binding</keyword>
<evidence type="ECO:0000256" key="4">
    <source>
        <dbReference type="ARBA" id="ARBA00022729"/>
    </source>
</evidence>
<protein>
    <submittedName>
        <fullName evidence="7">Metal ABC transporter substrate-binding protein</fullName>
    </submittedName>
</protein>
<dbReference type="Gene3D" id="3.40.50.1980">
    <property type="entry name" value="Nitrogenase molybdenum iron protein domain"/>
    <property type="match status" value="2"/>
</dbReference>
<evidence type="ECO:0000256" key="3">
    <source>
        <dbReference type="ARBA" id="ARBA00022723"/>
    </source>
</evidence>
<dbReference type="InterPro" id="IPR006128">
    <property type="entry name" value="Lipoprotein_PsaA-like"/>
</dbReference>